<dbReference type="SUPFAM" id="SSF52096">
    <property type="entry name" value="ClpP/crotonase"/>
    <property type="match status" value="1"/>
</dbReference>
<dbReference type="GO" id="GO:0016787">
    <property type="term" value="F:hydrolase activity"/>
    <property type="evidence" value="ECO:0007669"/>
    <property type="project" value="UniProtKB-KW"/>
</dbReference>
<comment type="catalytic activity">
    <reaction evidence="1">
        <text>3-hydroxy-2-methylpropanoyl-CoA + H2O = 3-hydroxy-2-methylpropanoate + CoA + H(+)</text>
        <dbReference type="Rhea" id="RHEA:20888"/>
        <dbReference type="ChEBI" id="CHEBI:11805"/>
        <dbReference type="ChEBI" id="CHEBI:15377"/>
        <dbReference type="ChEBI" id="CHEBI:15378"/>
        <dbReference type="ChEBI" id="CHEBI:57287"/>
        <dbReference type="ChEBI" id="CHEBI:57340"/>
        <dbReference type="EC" id="3.1.2.4"/>
    </reaction>
</comment>
<dbReference type="CDD" id="cd06558">
    <property type="entry name" value="crotonase-like"/>
    <property type="match status" value="1"/>
</dbReference>
<evidence type="ECO:0000256" key="3">
    <source>
        <dbReference type="ARBA" id="ARBA00022801"/>
    </source>
</evidence>
<accession>A0ABW8NKE2</accession>
<organism evidence="5 6">
    <name type="scientific">Oceanobacter antarcticus</name>
    <dbReference type="NCBI Taxonomy" id="3133425"/>
    <lineage>
        <taxon>Bacteria</taxon>
        <taxon>Pseudomonadati</taxon>
        <taxon>Pseudomonadota</taxon>
        <taxon>Gammaproteobacteria</taxon>
        <taxon>Oceanospirillales</taxon>
        <taxon>Oceanospirillaceae</taxon>
        <taxon>Oceanobacter</taxon>
    </lineage>
</organism>
<evidence type="ECO:0000256" key="2">
    <source>
        <dbReference type="ARBA" id="ARBA00011915"/>
    </source>
</evidence>
<name>A0ABW8NKE2_9GAMM</name>
<comment type="caution">
    <text evidence="5">The sequence shown here is derived from an EMBL/GenBank/DDBJ whole genome shotgun (WGS) entry which is preliminary data.</text>
</comment>
<dbReference type="Proteomes" id="UP001620597">
    <property type="component" value="Unassembled WGS sequence"/>
</dbReference>
<dbReference type="PANTHER" id="PTHR43176">
    <property type="entry name" value="3-HYDROXYISOBUTYRYL-COA HYDROLASE-RELATED"/>
    <property type="match status" value="1"/>
</dbReference>
<evidence type="ECO:0000313" key="6">
    <source>
        <dbReference type="Proteomes" id="UP001620597"/>
    </source>
</evidence>
<sequence>MSTPSDVTFQTLSARGGFKIGLVSLNRDRAMNALTQEMIQAIGRRLARWQQSKRIVAVVIRGEGRCFSSGGDIRQLYDGIACADANGLKRADQFFELEYKTNIQLHRFTKPLIAWGHGYVMGGGLGLFLTANHRIGTESMQLAWPEVRIGLFPDVLGTWYLSRIDSALGHWMGLTGVPVTSTDALSQHLIDYQLADGDLEAMIGQLRQLSWSSRTPDNQLLVRTLLSRLQSQSAVTAPASDWQRTQSVITTMMEPVIRQGKVALPAANPYQDDWIQRGLTQHHAGCPASARLVVEQLAAGWRMSLVEAARLELAMAWQACRHPDLVEGIRALLIERGSTPRWQHATPASVPDDWIKALMASPWERQHHPFADL</sequence>
<dbReference type="EMBL" id="JBBKTX010000016">
    <property type="protein sequence ID" value="MFK4753438.1"/>
    <property type="molecule type" value="Genomic_DNA"/>
</dbReference>
<reference evidence="5 6" key="1">
    <citation type="submission" date="2024-03" db="EMBL/GenBank/DDBJ databases">
        <title>High-quality draft genome sequence of Oceanobacter sp. wDCs-4.</title>
        <authorList>
            <person name="Dong C."/>
        </authorList>
    </citation>
    <scope>NUCLEOTIDE SEQUENCE [LARGE SCALE GENOMIC DNA]</scope>
    <source>
        <strain evidence="6">wDCs-4</strain>
    </source>
</reference>
<dbReference type="InterPro" id="IPR032259">
    <property type="entry name" value="HIBYL-CoA-H"/>
</dbReference>
<dbReference type="EC" id="3.1.2.4" evidence="2"/>
<keyword evidence="6" id="KW-1185">Reference proteome</keyword>
<feature type="domain" description="Enoyl-CoA hydratase/isomerase" evidence="4">
    <location>
        <begin position="21"/>
        <end position="358"/>
    </location>
</feature>
<dbReference type="Gene3D" id="3.90.226.10">
    <property type="entry name" value="2-enoyl-CoA Hydratase, Chain A, domain 1"/>
    <property type="match status" value="1"/>
</dbReference>
<evidence type="ECO:0000256" key="1">
    <source>
        <dbReference type="ARBA" id="ARBA00001709"/>
    </source>
</evidence>
<dbReference type="Pfam" id="PF16113">
    <property type="entry name" value="ECH_2"/>
    <property type="match status" value="1"/>
</dbReference>
<dbReference type="RefSeq" id="WP_416206474.1">
    <property type="nucleotide sequence ID" value="NZ_JBBKTX010000016.1"/>
</dbReference>
<evidence type="ECO:0000313" key="5">
    <source>
        <dbReference type="EMBL" id="MFK4753438.1"/>
    </source>
</evidence>
<dbReference type="PANTHER" id="PTHR43176:SF3">
    <property type="entry name" value="3-HYDROXYISOBUTYRYL-COA HYDROLASE, MITOCHONDRIAL"/>
    <property type="match status" value="1"/>
</dbReference>
<keyword evidence="3 5" id="KW-0378">Hydrolase</keyword>
<proteinExistence type="predicted"/>
<evidence type="ECO:0000259" key="4">
    <source>
        <dbReference type="Pfam" id="PF16113"/>
    </source>
</evidence>
<dbReference type="InterPro" id="IPR045004">
    <property type="entry name" value="ECH_dom"/>
</dbReference>
<gene>
    <name evidence="5" type="ORF">WG929_13560</name>
</gene>
<dbReference type="InterPro" id="IPR029045">
    <property type="entry name" value="ClpP/crotonase-like_dom_sf"/>
</dbReference>
<protein>
    <recommendedName>
        <fullName evidence="2">3-hydroxyisobutyryl-CoA hydrolase</fullName>
        <ecNumber evidence="2">3.1.2.4</ecNumber>
    </recommendedName>
</protein>